<sequence length="815" mass="91050">MKGLSRTNSSAATTKGVSPKRISAKGQVESQGEFWNVIRILKESGTKYQVQWDGIDPKTGKGWLPSWIPKSDCTDALVREWEDEKRKRKLEREVKLRRQHSSVSSGTPTDSAAAAPVKGPAKEEDAIGMKPMSRSPYAEITRKRPRSPVPKASPSKVEQHSSPKSEISIQSRKRRRIIQNSEQEELDREIPTPANQSSKLDNHNASHGSGRGSSNRTIVPDSEPGEDDPSQDTNSTSFERKNPKSLRPVPPLSPSFFHDSLGPPPSQIEDFPDSDSAIPRRSYPHQSSSKIPEKRMTGSFVSRMNQIKASREAFPVAKSDGIPESDVEPKIKAPAPGMDQEDPIQESCDVDALERVSVERDLEGTESNPPNDTSNPSHPTMEETKESPATGRTIENSERVTIEDVERKWRLKLTAKDATIESLETSIKLMQDERAVYEKRFSATIQEHVLAQRALEQQVASLTTALKQFGTMSPEGVDAIIQQTLAASQETSTDVGVEGMVPTHPMSHVRSEEDEALIAQLQADNTRLKDSLVESQRAKASTDAMVEQMRDVARRAEAAKMELARQSRIDKEVARNAPTHFKDLYQSQLDEAKREIAELRAQVGILEAQSKLTGDVVRNRAARAEDFARKYNELVKKRDELLEDIYIAENERDDALFKLHDMQEKLKQTTLALSNPADLHKLPEILQDIVSQSVSSVRMDDYITDSTDGDEDRRSNTGTTASFARLRPVTGDDGSAMSEEDHGRYFAMALEEAEASQSKSIDPRELALPSQRLEGSLEAEIFVYACLWQSDSSCRRHYQSREALLDHIFRDHLNL</sequence>
<feature type="coiled-coil region" evidence="1">
    <location>
        <begin position="518"/>
        <end position="651"/>
    </location>
</feature>
<feature type="region of interest" description="Disordered" evidence="2">
    <location>
        <begin position="87"/>
        <end position="397"/>
    </location>
</feature>
<proteinExistence type="predicted"/>
<evidence type="ECO:0000313" key="3">
    <source>
        <dbReference type="EMBL" id="CCA71973.1"/>
    </source>
</evidence>
<feature type="compositionally biased region" description="Basic and acidic residues" evidence="2">
    <location>
        <begin position="352"/>
        <end position="363"/>
    </location>
</feature>
<name>G4TKY1_SERID</name>
<keyword evidence="4" id="KW-1185">Reference proteome</keyword>
<evidence type="ECO:0000313" key="4">
    <source>
        <dbReference type="Proteomes" id="UP000007148"/>
    </source>
</evidence>
<dbReference type="HOGENOM" id="CLU_346504_0_0_1"/>
<feature type="region of interest" description="Disordered" evidence="2">
    <location>
        <begin position="1"/>
        <end position="28"/>
    </location>
</feature>
<dbReference type="STRING" id="1109443.G4TKY1"/>
<feature type="compositionally biased region" description="Polar residues" evidence="2">
    <location>
        <begin position="365"/>
        <end position="378"/>
    </location>
</feature>
<comment type="caution">
    <text evidence="3">The sequence shown here is derived from an EMBL/GenBank/DDBJ whole genome shotgun (WGS) entry which is preliminary data.</text>
</comment>
<feature type="compositionally biased region" description="Basic and acidic residues" evidence="2">
    <location>
        <begin position="87"/>
        <end position="96"/>
    </location>
</feature>
<dbReference type="InParanoid" id="G4TKY1"/>
<evidence type="ECO:0000256" key="1">
    <source>
        <dbReference type="SAM" id="Coils"/>
    </source>
</evidence>
<organism evidence="3 4">
    <name type="scientific">Serendipita indica (strain DSM 11827)</name>
    <name type="common">Root endophyte fungus</name>
    <name type="synonym">Piriformospora indica</name>
    <dbReference type="NCBI Taxonomy" id="1109443"/>
    <lineage>
        <taxon>Eukaryota</taxon>
        <taxon>Fungi</taxon>
        <taxon>Dikarya</taxon>
        <taxon>Basidiomycota</taxon>
        <taxon>Agaricomycotina</taxon>
        <taxon>Agaricomycetes</taxon>
        <taxon>Sebacinales</taxon>
        <taxon>Serendipitaceae</taxon>
        <taxon>Serendipita</taxon>
    </lineage>
</organism>
<dbReference type="AlphaFoldDB" id="G4TKY1"/>
<dbReference type="OrthoDB" id="3168394at2759"/>
<dbReference type="eggNOG" id="ENOG502SCIX">
    <property type="taxonomic scope" value="Eukaryota"/>
</dbReference>
<evidence type="ECO:0008006" key="5">
    <source>
        <dbReference type="Google" id="ProtNLM"/>
    </source>
</evidence>
<dbReference type="EMBL" id="CAFZ01000142">
    <property type="protein sequence ID" value="CCA71973.1"/>
    <property type="molecule type" value="Genomic_DNA"/>
</dbReference>
<feature type="compositionally biased region" description="Polar residues" evidence="2">
    <location>
        <begin position="299"/>
        <end position="308"/>
    </location>
</feature>
<feature type="compositionally biased region" description="Polar residues" evidence="2">
    <location>
        <begin position="1"/>
        <end position="16"/>
    </location>
</feature>
<evidence type="ECO:0000256" key="2">
    <source>
        <dbReference type="SAM" id="MobiDB-lite"/>
    </source>
</evidence>
<feature type="region of interest" description="Disordered" evidence="2">
    <location>
        <begin position="702"/>
        <end position="737"/>
    </location>
</feature>
<feature type="compositionally biased region" description="Acidic residues" evidence="2">
    <location>
        <begin position="339"/>
        <end position="351"/>
    </location>
</feature>
<feature type="compositionally biased region" description="Polar residues" evidence="2">
    <location>
        <begin position="193"/>
        <end position="217"/>
    </location>
</feature>
<accession>G4TKY1</accession>
<protein>
    <recommendedName>
        <fullName evidence="5">Chromo domain-containing protein</fullName>
    </recommendedName>
</protein>
<dbReference type="Proteomes" id="UP000007148">
    <property type="component" value="Unassembled WGS sequence"/>
</dbReference>
<feature type="compositionally biased region" description="Polar residues" evidence="2">
    <location>
        <begin position="101"/>
        <end position="110"/>
    </location>
</feature>
<dbReference type="OMA" id="FMRHELL"/>
<gene>
    <name evidence="3" type="ORF">PIIN_05908</name>
</gene>
<keyword evidence="1" id="KW-0175">Coiled coil</keyword>
<reference evidence="3 4" key="1">
    <citation type="journal article" date="2011" name="PLoS Pathog.">
        <title>Endophytic Life Strategies Decoded by Genome and Transcriptome Analyses of the Mutualistic Root Symbiont Piriformospora indica.</title>
        <authorList>
            <person name="Zuccaro A."/>
            <person name="Lahrmann U."/>
            <person name="Guldener U."/>
            <person name="Langen G."/>
            <person name="Pfiffi S."/>
            <person name="Biedenkopf D."/>
            <person name="Wong P."/>
            <person name="Samans B."/>
            <person name="Grimm C."/>
            <person name="Basiewicz M."/>
            <person name="Murat C."/>
            <person name="Martin F."/>
            <person name="Kogel K.H."/>
        </authorList>
    </citation>
    <scope>NUCLEOTIDE SEQUENCE [LARGE SCALE GENOMIC DNA]</scope>
    <source>
        <strain evidence="3 4">DSM 11827</strain>
    </source>
</reference>